<proteinExistence type="inferred from homology"/>
<name>A0A842HBY1_9BACT</name>
<dbReference type="RefSeq" id="WP_185674909.1">
    <property type="nucleotide sequence ID" value="NZ_JACHVB010000020.1"/>
</dbReference>
<feature type="site" description="Important for substrate specificity" evidence="4">
    <location>
        <position position="13"/>
    </location>
</feature>
<dbReference type="GO" id="GO:0005737">
    <property type="term" value="C:cytoplasm"/>
    <property type="evidence" value="ECO:0007669"/>
    <property type="project" value="UniProtKB-SubCell"/>
</dbReference>
<dbReference type="InterPro" id="IPR029001">
    <property type="entry name" value="ITPase-like_fam"/>
</dbReference>
<sequence>MPDTLILASASPRRRHLLEQARLRFAVEPAQVEEHEDPASDPRETVLHNARIKAAEVSARLPDALVLGSDTVVALDDEVLHKPADMDEARAMLRRLSGRTHTVFTSVCLLGPGIDECHAVTSAVTFKPLDEAAIGRYFSLVNPLDKAGAYGIQEGKEMIIAGLEGSLNNVMGLPTEFLLALLDRLHLLDTLRLT</sequence>
<feature type="active site" description="Proton acceptor" evidence="4">
    <location>
        <position position="70"/>
    </location>
</feature>
<dbReference type="Proteomes" id="UP000546464">
    <property type="component" value="Unassembled WGS sequence"/>
</dbReference>
<feature type="site" description="Important for substrate specificity" evidence="4">
    <location>
        <position position="71"/>
    </location>
</feature>
<keyword evidence="6" id="KW-1185">Reference proteome</keyword>
<comment type="function">
    <text evidence="4">Nucleoside triphosphate pyrophosphatase that hydrolyzes dTTP and UTP. May have a dual role in cell division arrest and in preventing the incorporation of modified nucleotides into cellular nucleic acids.</text>
</comment>
<comment type="cofactor">
    <cofactor evidence="1 4">
        <name>a divalent metal cation</name>
        <dbReference type="ChEBI" id="CHEBI:60240"/>
    </cofactor>
</comment>
<dbReference type="PIRSF" id="PIRSF006305">
    <property type="entry name" value="Maf"/>
    <property type="match status" value="1"/>
</dbReference>
<dbReference type="PANTHER" id="PTHR43213:SF5">
    <property type="entry name" value="BIFUNCTIONAL DTTP_UTP PYROPHOSPHATASE_METHYLTRANSFERASE PROTEIN-RELATED"/>
    <property type="match status" value="1"/>
</dbReference>
<evidence type="ECO:0000256" key="1">
    <source>
        <dbReference type="ARBA" id="ARBA00001968"/>
    </source>
</evidence>
<dbReference type="Pfam" id="PF02545">
    <property type="entry name" value="Maf"/>
    <property type="match status" value="1"/>
</dbReference>
<evidence type="ECO:0000313" key="5">
    <source>
        <dbReference type="EMBL" id="MBC2593922.1"/>
    </source>
</evidence>
<comment type="subcellular location">
    <subcellularLocation>
        <location evidence="4">Cytoplasm</location>
    </subcellularLocation>
</comment>
<comment type="caution">
    <text evidence="5">The sequence shown here is derived from an EMBL/GenBank/DDBJ whole genome shotgun (WGS) entry which is preliminary data.</text>
</comment>
<evidence type="ECO:0000256" key="4">
    <source>
        <dbReference type="HAMAP-Rule" id="MF_00528"/>
    </source>
</evidence>
<comment type="catalytic activity">
    <reaction evidence="4">
        <text>dTTP + H2O = dTMP + diphosphate + H(+)</text>
        <dbReference type="Rhea" id="RHEA:28534"/>
        <dbReference type="ChEBI" id="CHEBI:15377"/>
        <dbReference type="ChEBI" id="CHEBI:15378"/>
        <dbReference type="ChEBI" id="CHEBI:33019"/>
        <dbReference type="ChEBI" id="CHEBI:37568"/>
        <dbReference type="ChEBI" id="CHEBI:63528"/>
        <dbReference type="EC" id="3.6.1.9"/>
    </reaction>
</comment>
<dbReference type="PANTHER" id="PTHR43213">
    <property type="entry name" value="BIFUNCTIONAL DTTP/UTP PYROPHOSPHATASE/METHYLTRANSFERASE PROTEIN-RELATED"/>
    <property type="match status" value="1"/>
</dbReference>
<evidence type="ECO:0000256" key="3">
    <source>
        <dbReference type="ARBA" id="ARBA00023080"/>
    </source>
</evidence>
<dbReference type="EMBL" id="JACHVB010000020">
    <property type="protein sequence ID" value="MBC2593922.1"/>
    <property type="molecule type" value="Genomic_DNA"/>
</dbReference>
<evidence type="ECO:0000313" key="6">
    <source>
        <dbReference type="Proteomes" id="UP000546464"/>
    </source>
</evidence>
<dbReference type="InterPro" id="IPR003697">
    <property type="entry name" value="Maf-like"/>
</dbReference>
<dbReference type="EC" id="3.6.1.9" evidence="4"/>
<dbReference type="NCBIfam" id="TIGR00172">
    <property type="entry name" value="maf"/>
    <property type="match status" value="1"/>
</dbReference>
<comment type="similarity">
    <text evidence="4">Belongs to the Maf family. YhdE subfamily.</text>
</comment>
<evidence type="ECO:0000256" key="2">
    <source>
        <dbReference type="ARBA" id="ARBA00022801"/>
    </source>
</evidence>
<keyword evidence="4" id="KW-0963">Cytoplasm</keyword>
<dbReference type="HAMAP" id="MF_00528">
    <property type="entry name" value="Maf"/>
    <property type="match status" value="1"/>
</dbReference>
<comment type="catalytic activity">
    <reaction evidence="4">
        <text>UTP + H2O = UMP + diphosphate + H(+)</text>
        <dbReference type="Rhea" id="RHEA:29395"/>
        <dbReference type="ChEBI" id="CHEBI:15377"/>
        <dbReference type="ChEBI" id="CHEBI:15378"/>
        <dbReference type="ChEBI" id="CHEBI:33019"/>
        <dbReference type="ChEBI" id="CHEBI:46398"/>
        <dbReference type="ChEBI" id="CHEBI:57865"/>
        <dbReference type="EC" id="3.6.1.9"/>
    </reaction>
</comment>
<gene>
    <name evidence="5" type="primary">maf</name>
    <name evidence="5" type="ORF">H5P28_06570</name>
</gene>
<dbReference type="CDD" id="cd00555">
    <property type="entry name" value="Maf"/>
    <property type="match status" value="1"/>
</dbReference>
<dbReference type="GO" id="GO:0009117">
    <property type="term" value="P:nucleotide metabolic process"/>
    <property type="evidence" value="ECO:0007669"/>
    <property type="project" value="UniProtKB-KW"/>
</dbReference>
<reference evidence="5 6" key="1">
    <citation type="submission" date="2020-07" db="EMBL/GenBank/DDBJ databases">
        <authorList>
            <person name="Feng X."/>
        </authorList>
    </citation>
    <scope>NUCLEOTIDE SEQUENCE [LARGE SCALE GENOMIC DNA]</scope>
    <source>
        <strain evidence="5 6">JCM31066</strain>
    </source>
</reference>
<dbReference type="Gene3D" id="3.90.950.10">
    <property type="match status" value="1"/>
</dbReference>
<dbReference type="GO" id="GO:0047429">
    <property type="term" value="F:nucleoside triphosphate diphosphatase activity"/>
    <property type="evidence" value="ECO:0007669"/>
    <property type="project" value="UniProtKB-EC"/>
</dbReference>
<keyword evidence="3 4" id="KW-0546">Nucleotide metabolism</keyword>
<dbReference type="AlphaFoldDB" id="A0A842HBY1"/>
<keyword evidence="2 4" id="KW-0378">Hydrolase</keyword>
<accession>A0A842HBY1</accession>
<comment type="caution">
    <text evidence="4">Lacks conserved residue(s) required for the propagation of feature annotation.</text>
</comment>
<dbReference type="SUPFAM" id="SSF52972">
    <property type="entry name" value="ITPase-like"/>
    <property type="match status" value="1"/>
</dbReference>
<organism evidence="5 6">
    <name type="scientific">Ruficoccus amylovorans</name>
    <dbReference type="NCBI Taxonomy" id="1804625"/>
    <lineage>
        <taxon>Bacteria</taxon>
        <taxon>Pseudomonadati</taxon>
        <taxon>Verrucomicrobiota</taxon>
        <taxon>Opitutia</taxon>
        <taxon>Puniceicoccales</taxon>
        <taxon>Cerasicoccaceae</taxon>
        <taxon>Ruficoccus</taxon>
    </lineage>
</organism>
<feature type="site" description="Important for substrate specificity" evidence="4">
    <location>
        <position position="153"/>
    </location>
</feature>
<protein>
    <recommendedName>
        <fullName evidence="4">dTTP/UTP pyrophosphatase</fullName>
        <shortName evidence="4">dTTPase/UTPase</shortName>
        <ecNumber evidence="4">3.6.1.9</ecNumber>
    </recommendedName>
    <alternativeName>
        <fullName evidence="4">Nucleoside triphosphate pyrophosphatase</fullName>
    </alternativeName>
    <alternativeName>
        <fullName evidence="4">Nucleotide pyrophosphatase</fullName>
        <shortName evidence="4">Nucleotide PPase</shortName>
    </alternativeName>
</protein>